<evidence type="ECO:0000256" key="1">
    <source>
        <dbReference type="ARBA" id="ARBA00003362"/>
    </source>
</evidence>
<feature type="compositionally biased region" description="Low complexity" evidence="8">
    <location>
        <begin position="62"/>
        <end position="82"/>
    </location>
</feature>
<dbReference type="Gene3D" id="1.10.10.1410">
    <property type="match status" value="1"/>
</dbReference>
<accession>A0ABI7YAG5</accession>
<dbReference type="InterPro" id="IPR027534">
    <property type="entry name" value="Ribosomal_P1/P2"/>
</dbReference>
<keyword evidence="10" id="KW-1185">Reference proteome</keyword>
<protein>
    <recommendedName>
        <fullName evidence="6">Large ribosomal subunit protein P1</fullName>
    </recommendedName>
    <alternativeName>
        <fullName evidence="7">60S acidic ribosomal protein P1</fullName>
    </alternativeName>
</protein>
<evidence type="ECO:0000256" key="4">
    <source>
        <dbReference type="ARBA" id="ARBA00023274"/>
    </source>
</evidence>
<reference evidence="9" key="2">
    <citation type="submission" date="2011-09" db="EMBL/GenBank/DDBJ databases">
        <title>Sequence assembly of the Felis catus genome version 6.2.</title>
        <authorList>
            <person name="Hillier L.W."/>
            <person name="Warren W."/>
            <person name="Obrien S."/>
            <person name="Wilson R.K."/>
        </authorList>
    </citation>
    <scope>NUCLEOTIDE SEQUENCE [LARGE SCALE GENOMIC DNA]</scope>
    <source>
        <strain evidence="9">Abyssinian</strain>
    </source>
</reference>
<comment type="subunit">
    <text evidence="5">Heterodimer with RPLP2 at the lateral ribosomal stalk of the large ribosomal subunit.</text>
</comment>
<dbReference type="PANTHER" id="PTHR45696:SF32">
    <property type="entry name" value="LARGE RIBOSOMAL SUBUNIT PROTEIN P1"/>
    <property type="match status" value="1"/>
</dbReference>
<feature type="compositionally biased region" description="Basic and acidic residues" evidence="8">
    <location>
        <begin position="83"/>
        <end position="94"/>
    </location>
</feature>
<dbReference type="Pfam" id="PF00428">
    <property type="entry name" value="Ribosomal_60s"/>
    <property type="match status" value="1"/>
</dbReference>
<dbReference type="InterPro" id="IPR038716">
    <property type="entry name" value="P1/P2_N_sf"/>
</dbReference>
<comment type="similarity">
    <text evidence="2">Belongs to the eukaryotic ribosomal protein P1/P2 family.</text>
</comment>
<reference evidence="10" key="3">
    <citation type="submission" date="2021-02" db="EMBL/GenBank/DDBJ databases">
        <title>Safari Cat Assemblies.</title>
        <authorList>
            <person name="Bredemeyer K.R."/>
            <person name="Murphy W.J."/>
        </authorList>
    </citation>
    <scope>NUCLEOTIDE SEQUENCE [LARGE SCALE GENOMIC DNA]</scope>
</reference>
<sequence length="119" mass="12101">MLTWLHSVLNLQGGEMTPTEKTNALSRAAGIDVEPFWLGLFAVALADVNIGSLSCSVGAGGPAPAAGAAPAGAPAPSTTATPAEEKKAEAKKEESEESDGEMGFALFDQTCFVTCSIKS</sequence>
<evidence type="ECO:0000256" key="8">
    <source>
        <dbReference type="SAM" id="MobiDB-lite"/>
    </source>
</evidence>
<evidence type="ECO:0000256" key="5">
    <source>
        <dbReference type="ARBA" id="ARBA00038554"/>
    </source>
</evidence>
<evidence type="ECO:0000256" key="7">
    <source>
        <dbReference type="ARBA" id="ARBA00042918"/>
    </source>
</evidence>
<dbReference type="Ensembl" id="ENSFCTT00005043796.1">
    <property type="protein sequence ID" value="ENSFCTP00005031175.1"/>
    <property type="gene ID" value="ENSFCTG00005015368.1"/>
</dbReference>
<reference evidence="9" key="4">
    <citation type="submission" date="2025-05" db="UniProtKB">
        <authorList>
            <consortium name="Ensembl"/>
        </authorList>
    </citation>
    <scope>IDENTIFICATION</scope>
    <source>
        <strain evidence="9">breed Abyssinian</strain>
    </source>
</reference>
<evidence type="ECO:0000256" key="2">
    <source>
        <dbReference type="ARBA" id="ARBA00005436"/>
    </source>
</evidence>
<feature type="region of interest" description="Disordered" evidence="8">
    <location>
        <begin position="61"/>
        <end position="102"/>
    </location>
</feature>
<dbReference type="Ensembl" id="ENSFCTT00005043820.1">
    <property type="protein sequence ID" value="ENSFCTP00005031195.1"/>
    <property type="gene ID" value="ENSFCTG00005015368.1"/>
</dbReference>
<evidence type="ECO:0000256" key="6">
    <source>
        <dbReference type="ARBA" id="ARBA00041116"/>
    </source>
</evidence>
<proteinExistence type="inferred from homology"/>
<organism evidence="9 10">
    <name type="scientific">Felis catus</name>
    <name type="common">Cat</name>
    <name type="synonym">Felis silvestris catus</name>
    <dbReference type="NCBI Taxonomy" id="9685"/>
    <lineage>
        <taxon>Eukaryota</taxon>
        <taxon>Metazoa</taxon>
        <taxon>Chordata</taxon>
        <taxon>Craniata</taxon>
        <taxon>Vertebrata</taxon>
        <taxon>Euteleostomi</taxon>
        <taxon>Mammalia</taxon>
        <taxon>Eutheria</taxon>
        <taxon>Laurasiatheria</taxon>
        <taxon>Carnivora</taxon>
        <taxon>Feliformia</taxon>
        <taxon>Felidae</taxon>
        <taxon>Felinae</taxon>
        <taxon>Felis</taxon>
    </lineage>
</organism>
<dbReference type="HAMAP" id="MF_01478">
    <property type="entry name" value="Ribosomal_L12_arch"/>
    <property type="match status" value="1"/>
</dbReference>
<keyword evidence="3" id="KW-0689">Ribosomal protein</keyword>
<name>A0ABI7YAG5_FELCA</name>
<evidence type="ECO:0000256" key="3">
    <source>
        <dbReference type="ARBA" id="ARBA00022980"/>
    </source>
</evidence>
<dbReference type="GeneTree" id="ENSGT00550000074698"/>
<evidence type="ECO:0000313" key="9">
    <source>
        <dbReference type="Ensembl" id="ENSFCTP00005031175.1"/>
    </source>
</evidence>
<dbReference type="PANTHER" id="PTHR45696">
    <property type="entry name" value="60S ACIDIC RIBOSOMAL PROTEIN P1"/>
    <property type="match status" value="1"/>
</dbReference>
<evidence type="ECO:0000313" key="10">
    <source>
        <dbReference type="Proteomes" id="UP000823872"/>
    </source>
</evidence>
<dbReference type="Proteomes" id="UP000823872">
    <property type="component" value="Chromosome B1"/>
</dbReference>
<reference evidence="9" key="1">
    <citation type="journal article" date="2007" name="Genome Res.">
        <title>Initial sequence and comparative analysis of the cat genome.</title>
        <authorList>
            <person name="Pontius J.U."/>
            <person name="Mullikin J.C."/>
            <person name="Smith D.R."/>
            <person name="Lindblad-Toh K."/>
            <person name="Gnerre S."/>
            <person name="Clamp M."/>
            <person name="Chang J."/>
            <person name="Stephens R."/>
            <person name="Neelam B."/>
            <person name="Volfovsky N."/>
            <person name="Schaffer A.A."/>
            <person name="Agarwala R."/>
            <person name="Narfstrom K."/>
            <person name="Murphy W.J."/>
            <person name="Giger U."/>
            <person name="Roca A.L."/>
            <person name="Antunes A."/>
            <person name="Menotti-Raymond M."/>
            <person name="Yuhki N."/>
            <person name="Pecon-Slattery J."/>
            <person name="Johnson W.E."/>
            <person name="Bourque G."/>
            <person name="Tesler G."/>
            <person name="O'Brien S.J."/>
        </authorList>
    </citation>
    <scope>NUCLEOTIDE SEQUENCE [LARGE SCALE GENOMIC DNA]</scope>
    <source>
        <strain evidence="9">Abyssinian</strain>
    </source>
</reference>
<keyword evidence="4" id="KW-0687">Ribonucleoprotein</keyword>
<comment type="function">
    <text evidence="1">Plays an important role in the elongation step of protein synthesis.</text>
</comment>